<feature type="domain" description="Fibronectin type-III" evidence="1">
    <location>
        <begin position="2"/>
        <end position="101"/>
    </location>
</feature>
<evidence type="ECO:0000313" key="2">
    <source>
        <dbReference type="EMBL" id="KIH47519.1"/>
    </source>
</evidence>
<dbReference type="InterPro" id="IPR056968">
    <property type="entry name" value="Fn3_Dep-1_2nd"/>
</dbReference>
<protein>
    <submittedName>
        <fullName evidence="2">Fibronectin type III domain protein</fullName>
    </submittedName>
</protein>
<dbReference type="OrthoDB" id="8609993at2759"/>
<dbReference type="InterPro" id="IPR036116">
    <property type="entry name" value="FN3_sf"/>
</dbReference>
<dbReference type="Proteomes" id="UP000054047">
    <property type="component" value="Unassembled WGS sequence"/>
</dbReference>
<keyword evidence="3" id="KW-1185">Reference proteome</keyword>
<dbReference type="AlphaFoldDB" id="A0A0C2FL77"/>
<evidence type="ECO:0000313" key="3">
    <source>
        <dbReference type="Proteomes" id="UP000054047"/>
    </source>
</evidence>
<dbReference type="EMBL" id="KN767608">
    <property type="protein sequence ID" value="KIH47519.1"/>
    <property type="molecule type" value="Genomic_DNA"/>
</dbReference>
<dbReference type="PROSITE" id="PS50853">
    <property type="entry name" value="FN3"/>
    <property type="match status" value="1"/>
</dbReference>
<evidence type="ECO:0000259" key="1">
    <source>
        <dbReference type="PROSITE" id="PS50853"/>
    </source>
</evidence>
<dbReference type="CDD" id="cd00063">
    <property type="entry name" value="FN3"/>
    <property type="match status" value="1"/>
</dbReference>
<dbReference type="Gene3D" id="2.60.40.10">
    <property type="entry name" value="Immunoglobulins"/>
    <property type="match status" value="1"/>
</dbReference>
<accession>A0A0C2FL77</accession>
<gene>
    <name evidence="2" type="ORF">ANCDUO_22421</name>
</gene>
<dbReference type="SUPFAM" id="SSF49265">
    <property type="entry name" value="Fibronectin type III"/>
    <property type="match status" value="1"/>
</dbReference>
<sequence length="110" mass="12723">MDPSTPQFSTQNIEIAMHNITLKAEKPGKNVQDSFLVEYRQLEPEHRYPVLEVLDIPEQRNLEVYLGNLNPGRDYHVQVVAMKSGLKSRPWSTTLSTSKRVFAMFTTRLF</sequence>
<proteinExistence type="predicted"/>
<dbReference type="Pfam" id="PF24943">
    <property type="entry name" value="Fn3_Dep-1_2nd"/>
    <property type="match status" value="1"/>
</dbReference>
<dbReference type="InterPro" id="IPR013783">
    <property type="entry name" value="Ig-like_fold"/>
</dbReference>
<dbReference type="InterPro" id="IPR003961">
    <property type="entry name" value="FN3_dom"/>
</dbReference>
<reference evidence="2 3" key="1">
    <citation type="submission" date="2013-12" db="EMBL/GenBank/DDBJ databases">
        <title>Draft genome of the parsitic nematode Ancylostoma duodenale.</title>
        <authorList>
            <person name="Mitreva M."/>
        </authorList>
    </citation>
    <scope>NUCLEOTIDE SEQUENCE [LARGE SCALE GENOMIC DNA]</scope>
    <source>
        <strain evidence="2 3">Zhejiang</strain>
    </source>
</reference>
<name>A0A0C2FL77_9BILA</name>
<organism evidence="2 3">
    <name type="scientific">Ancylostoma duodenale</name>
    <dbReference type="NCBI Taxonomy" id="51022"/>
    <lineage>
        <taxon>Eukaryota</taxon>
        <taxon>Metazoa</taxon>
        <taxon>Ecdysozoa</taxon>
        <taxon>Nematoda</taxon>
        <taxon>Chromadorea</taxon>
        <taxon>Rhabditida</taxon>
        <taxon>Rhabditina</taxon>
        <taxon>Rhabditomorpha</taxon>
        <taxon>Strongyloidea</taxon>
        <taxon>Ancylostomatidae</taxon>
        <taxon>Ancylostomatinae</taxon>
        <taxon>Ancylostoma</taxon>
    </lineage>
</organism>